<dbReference type="PANTHER" id="PTHR43280">
    <property type="entry name" value="ARAC-FAMILY TRANSCRIPTIONAL REGULATOR"/>
    <property type="match status" value="1"/>
</dbReference>
<evidence type="ECO:0000259" key="5">
    <source>
        <dbReference type="PROSITE" id="PS01124"/>
    </source>
</evidence>
<dbReference type="InterPro" id="IPR018062">
    <property type="entry name" value="HTH_AraC-typ_CS"/>
</dbReference>
<dbReference type="RefSeq" id="WP_039832377.1">
    <property type="nucleotide sequence ID" value="NZ_CP068595.1"/>
</dbReference>
<dbReference type="PROSITE" id="PS00041">
    <property type="entry name" value="HTH_ARAC_FAMILY_1"/>
    <property type="match status" value="1"/>
</dbReference>
<dbReference type="EMBL" id="CP068595">
    <property type="protein sequence ID" value="QQZ62839.1"/>
    <property type="molecule type" value="Genomic_DNA"/>
</dbReference>
<keyword evidence="2" id="KW-0238">DNA-binding</keyword>
<dbReference type="InterPro" id="IPR009057">
    <property type="entry name" value="Homeodomain-like_sf"/>
</dbReference>
<dbReference type="GO" id="GO:0043565">
    <property type="term" value="F:sequence-specific DNA binding"/>
    <property type="evidence" value="ECO:0007669"/>
    <property type="project" value="InterPro"/>
</dbReference>
<dbReference type="SMART" id="SM00342">
    <property type="entry name" value="HTH_ARAC"/>
    <property type="match status" value="1"/>
</dbReference>
<evidence type="ECO:0000259" key="6">
    <source>
        <dbReference type="PROSITE" id="PS50110"/>
    </source>
</evidence>
<evidence type="ECO:0000256" key="4">
    <source>
        <dbReference type="PROSITE-ProRule" id="PRU00169"/>
    </source>
</evidence>
<dbReference type="SUPFAM" id="SSF46689">
    <property type="entry name" value="Homeodomain-like"/>
    <property type="match status" value="2"/>
</dbReference>
<protein>
    <submittedName>
        <fullName evidence="7">Response regulator</fullName>
    </submittedName>
</protein>
<dbReference type="Pfam" id="PF00072">
    <property type="entry name" value="Response_reg"/>
    <property type="match status" value="1"/>
</dbReference>
<name>A0A974PF25_9BACL</name>
<organism evidence="7 8">
    <name type="scientific">Paenibacillus sonchi</name>
    <dbReference type="NCBI Taxonomy" id="373687"/>
    <lineage>
        <taxon>Bacteria</taxon>
        <taxon>Bacillati</taxon>
        <taxon>Bacillota</taxon>
        <taxon>Bacilli</taxon>
        <taxon>Bacillales</taxon>
        <taxon>Paenibacillaceae</taxon>
        <taxon>Paenibacillus</taxon>
        <taxon>Paenibacillus sonchi group</taxon>
    </lineage>
</organism>
<keyword evidence="3" id="KW-0804">Transcription</keyword>
<dbReference type="Gene3D" id="3.40.50.2300">
    <property type="match status" value="1"/>
</dbReference>
<dbReference type="KEGG" id="pson:JI735_10090"/>
<feature type="domain" description="Response regulatory" evidence="6">
    <location>
        <begin position="2"/>
        <end position="119"/>
    </location>
</feature>
<keyword evidence="8" id="KW-1185">Reference proteome</keyword>
<dbReference type="AlphaFoldDB" id="A0A974PF25"/>
<gene>
    <name evidence="7" type="ORF">JI735_10090</name>
</gene>
<dbReference type="PROSITE" id="PS50110">
    <property type="entry name" value="RESPONSE_REGULATORY"/>
    <property type="match status" value="1"/>
</dbReference>
<dbReference type="SUPFAM" id="SSF52172">
    <property type="entry name" value="CheY-like"/>
    <property type="match status" value="1"/>
</dbReference>
<dbReference type="InterPro" id="IPR011006">
    <property type="entry name" value="CheY-like_superfamily"/>
</dbReference>
<reference evidence="7 8" key="1">
    <citation type="submission" date="2021-01" db="EMBL/GenBank/DDBJ databases">
        <title>Whole genome sequence of Paenibacillus sonchi LMG 24727 for comparative genomics.</title>
        <authorList>
            <person name="Lee G."/>
            <person name="Kim M.-J."/>
            <person name="Lim K."/>
            <person name="Shin J.-H."/>
        </authorList>
    </citation>
    <scope>NUCLEOTIDE SEQUENCE [LARGE SCALE GENOMIC DNA]</scope>
    <source>
        <strain evidence="7 8">LMG 24727</strain>
    </source>
</reference>
<feature type="domain" description="HTH araC/xylS-type" evidence="5">
    <location>
        <begin position="434"/>
        <end position="532"/>
    </location>
</feature>
<evidence type="ECO:0000313" key="7">
    <source>
        <dbReference type="EMBL" id="QQZ62839.1"/>
    </source>
</evidence>
<dbReference type="InterPro" id="IPR001789">
    <property type="entry name" value="Sig_transdc_resp-reg_receiver"/>
</dbReference>
<dbReference type="Proteomes" id="UP000595841">
    <property type="component" value="Chromosome"/>
</dbReference>
<accession>A0A974PF25</accession>
<evidence type="ECO:0000313" key="8">
    <source>
        <dbReference type="Proteomes" id="UP000595841"/>
    </source>
</evidence>
<evidence type="ECO:0000256" key="1">
    <source>
        <dbReference type="ARBA" id="ARBA00023015"/>
    </source>
</evidence>
<keyword evidence="1" id="KW-0805">Transcription regulation</keyword>
<dbReference type="SMART" id="SM00448">
    <property type="entry name" value="REC"/>
    <property type="match status" value="1"/>
</dbReference>
<dbReference type="Pfam" id="PF12833">
    <property type="entry name" value="HTH_18"/>
    <property type="match status" value="1"/>
</dbReference>
<evidence type="ECO:0000256" key="2">
    <source>
        <dbReference type="ARBA" id="ARBA00023125"/>
    </source>
</evidence>
<evidence type="ECO:0000256" key="3">
    <source>
        <dbReference type="ARBA" id="ARBA00023163"/>
    </source>
</evidence>
<sequence>MKVLIVDDETDVRDSIRLLVQWEDFQITDVIEACDGAAAMELIRSEQPEIIFTDMKMPNVDGLTLLQWIGEHAPESKRIVISGYDDYTYIRKTMRHGGLDYLLKPINRNELLEALRNAVDTWLKDDEARRLNIRRDVEINKTLPMYWDKMLSGVVSQQEGYSIVADELQASFEWSAVRECQLVMLISDPLPRIVLEKFGRNIDLLYFLMLNICNEVIGPSRNGYAFKHADPNYGILLLLTGDFGGNSRKLTAINEALYRVLGARFHFACSSRVSFPQDIHTGFQQMLQTALSVSFLGPSTWIHSYDNIPAPTSDKRIVLADYSSSISAAIHKAEQRQIKGAVANWIQAIGQLHAVTWEQLKYWRYEFELLRSHLLQDTDRAAGESARTPSQWLFPIGTDGRLSLEEWQREWTNACLEIAEVLKDSRIREYNVIHSIKQYIDLNYMHDLSLQEIASQFFLSREYVSRRFKQVFHENQSEYLERVRIENAKILLTNQQYKIAFIAEMVGYPDSRYFSKIFSKLTGMTPREWRKKAGGEDGGE</sequence>
<dbReference type="CDD" id="cd17536">
    <property type="entry name" value="REC_YesN-like"/>
    <property type="match status" value="1"/>
</dbReference>
<dbReference type="PANTHER" id="PTHR43280:SF10">
    <property type="entry name" value="REGULATORY PROTEIN POCR"/>
    <property type="match status" value="1"/>
</dbReference>
<dbReference type="GO" id="GO:0003700">
    <property type="term" value="F:DNA-binding transcription factor activity"/>
    <property type="evidence" value="ECO:0007669"/>
    <property type="project" value="InterPro"/>
</dbReference>
<proteinExistence type="predicted"/>
<dbReference type="InterPro" id="IPR018060">
    <property type="entry name" value="HTH_AraC"/>
</dbReference>
<dbReference type="PROSITE" id="PS01124">
    <property type="entry name" value="HTH_ARAC_FAMILY_2"/>
    <property type="match status" value="1"/>
</dbReference>
<dbReference type="GO" id="GO:0000160">
    <property type="term" value="P:phosphorelay signal transduction system"/>
    <property type="evidence" value="ECO:0007669"/>
    <property type="project" value="InterPro"/>
</dbReference>
<dbReference type="Gene3D" id="1.10.10.60">
    <property type="entry name" value="Homeodomain-like"/>
    <property type="match status" value="2"/>
</dbReference>
<keyword evidence="4" id="KW-0597">Phosphoprotein</keyword>
<feature type="modified residue" description="4-aspartylphosphate" evidence="4">
    <location>
        <position position="54"/>
    </location>
</feature>